<gene>
    <name evidence="8" type="primary">acpP</name>
    <name evidence="12" type="ORF">U27_03761</name>
</gene>
<evidence type="ECO:0000256" key="4">
    <source>
        <dbReference type="ARBA" id="ARBA00022553"/>
    </source>
</evidence>
<dbReference type="InterPro" id="IPR009081">
    <property type="entry name" value="PP-bd_ACP"/>
</dbReference>
<dbReference type="GO" id="GO:0005829">
    <property type="term" value="C:cytosol"/>
    <property type="evidence" value="ECO:0007669"/>
    <property type="project" value="TreeGrafter"/>
</dbReference>
<dbReference type="HOGENOM" id="CLU_108696_5_1_0"/>
<evidence type="ECO:0000259" key="11">
    <source>
        <dbReference type="PROSITE" id="PS50075"/>
    </source>
</evidence>
<dbReference type="STRING" id="1499967.U27_03761"/>
<keyword evidence="7 8" id="KW-0275">Fatty acid biosynthesis</keyword>
<keyword evidence="13" id="KW-1185">Reference proteome</keyword>
<dbReference type="NCBIfam" id="NF002150">
    <property type="entry name" value="PRK00982.1-4"/>
    <property type="match status" value="1"/>
</dbReference>
<dbReference type="GO" id="GO:0031177">
    <property type="term" value="F:phosphopantetheine binding"/>
    <property type="evidence" value="ECO:0007669"/>
    <property type="project" value="InterPro"/>
</dbReference>
<dbReference type="NCBIfam" id="NF002149">
    <property type="entry name" value="PRK00982.1-3"/>
    <property type="match status" value="1"/>
</dbReference>
<evidence type="ECO:0000256" key="5">
    <source>
        <dbReference type="ARBA" id="ARBA00022832"/>
    </source>
</evidence>
<dbReference type="InterPro" id="IPR020806">
    <property type="entry name" value="PKS_PP-bd"/>
</dbReference>
<dbReference type="PANTHER" id="PTHR20863">
    <property type="entry name" value="ACYL CARRIER PROTEIN"/>
    <property type="match status" value="1"/>
</dbReference>
<dbReference type="HAMAP" id="MF_01217">
    <property type="entry name" value="Acyl_carrier"/>
    <property type="match status" value="1"/>
</dbReference>
<evidence type="ECO:0000256" key="3">
    <source>
        <dbReference type="ARBA" id="ARBA00022516"/>
    </source>
</evidence>
<dbReference type="PROSITE" id="PS00012">
    <property type="entry name" value="PHOSPHOPANTETHEINE"/>
    <property type="match status" value="1"/>
</dbReference>
<comment type="subcellular location">
    <subcellularLocation>
        <location evidence="8">Cytoplasm</location>
    </subcellularLocation>
</comment>
<keyword evidence="8" id="KW-0963">Cytoplasm</keyword>
<keyword evidence="4 8" id="KW-0597">Phosphoprotein</keyword>
<dbReference type="Gene3D" id="1.10.1200.10">
    <property type="entry name" value="ACP-like"/>
    <property type="match status" value="1"/>
</dbReference>
<dbReference type="PROSITE" id="PS50075">
    <property type="entry name" value="CARRIER"/>
    <property type="match status" value="1"/>
</dbReference>
<organism evidence="12">
    <name type="scientific">Vecturithrix granuli</name>
    <dbReference type="NCBI Taxonomy" id="1499967"/>
    <lineage>
        <taxon>Bacteria</taxon>
        <taxon>Candidatus Moduliflexota</taxon>
        <taxon>Candidatus Vecturitrichia</taxon>
        <taxon>Candidatus Vecturitrichales</taxon>
        <taxon>Candidatus Vecturitrichaceae</taxon>
        <taxon>Candidatus Vecturithrix</taxon>
    </lineage>
</organism>
<dbReference type="SMART" id="SM00823">
    <property type="entry name" value="PKS_PP"/>
    <property type="match status" value="1"/>
</dbReference>
<proteinExistence type="inferred from homology"/>
<name>A0A081BWU2_VECG1</name>
<dbReference type="NCBIfam" id="TIGR00517">
    <property type="entry name" value="acyl_carrier"/>
    <property type="match status" value="1"/>
</dbReference>
<dbReference type="GO" id="GO:0009245">
    <property type="term" value="P:lipid A biosynthetic process"/>
    <property type="evidence" value="ECO:0007669"/>
    <property type="project" value="TreeGrafter"/>
</dbReference>
<keyword evidence="2 8" id="KW-0596">Phosphopantetheine</keyword>
<protein>
    <recommendedName>
        <fullName evidence="8 9">Acyl carrier protein</fullName>
        <shortName evidence="8">ACP</shortName>
    </recommendedName>
</protein>
<evidence type="ECO:0000256" key="2">
    <source>
        <dbReference type="ARBA" id="ARBA00022450"/>
    </source>
</evidence>
<dbReference type="GO" id="GO:0000036">
    <property type="term" value="F:acyl carrier activity"/>
    <property type="evidence" value="ECO:0007669"/>
    <property type="project" value="UniProtKB-UniRule"/>
</dbReference>
<comment type="PTM">
    <text evidence="8">4'-phosphopantetheine is transferred from CoA to a specific serine of apo-ACP by AcpS. This modification is essential for activity because fatty acids are bound in thioester linkage to the sulfhydryl of the prosthetic group.</text>
</comment>
<dbReference type="Pfam" id="PF00550">
    <property type="entry name" value="PP-binding"/>
    <property type="match status" value="1"/>
</dbReference>
<evidence type="ECO:0000256" key="6">
    <source>
        <dbReference type="ARBA" id="ARBA00023098"/>
    </source>
</evidence>
<dbReference type="SUPFAM" id="SSF47336">
    <property type="entry name" value="ACP-like"/>
    <property type="match status" value="1"/>
</dbReference>
<dbReference type="AlphaFoldDB" id="A0A081BWU2"/>
<accession>A0A081BWU2</accession>
<dbReference type="Proteomes" id="UP000030661">
    <property type="component" value="Unassembled WGS sequence"/>
</dbReference>
<dbReference type="GO" id="GO:0016020">
    <property type="term" value="C:membrane"/>
    <property type="evidence" value="ECO:0007669"/>
    <property type="project" value="GOC"/>
</dbReference>
<dbReference type="InterPro" id="IPR036736">
    <property type="entry name" value="ACP-like_sf"/>
</dbReference>
<evidence type="ECO:0000256" key="10">
    <source>
        <dbReference type="RuleBase" id="RU003545"/>
    </source>
</evidence>
<keyword evidence="5 8" id="KW-0276">Fatty acid metabolism</keyword>
<evidence type="ECO:0000313" key="13">
    <source>
        <dbReference type="Proteomes" id="UP000030661"/>
    </source>
</evidence>
<feature type="domain" description="Carrier" evidence="11">
    <location>
        <begin position="2"/>
        <end position="77"/>
    </location>
</feature>
<comment type="pathway">
    <text evidence="8 10">Lipid metabolism; fatty acid biosynthesis.</text>
</comment>
<dbReference type="NCBIfam" id="NF002148">
    <property type="entry name" value="PRK00982.1-2"/>
    <property type="match status" value="1"/>
</dbReference>
<dbReference type="eggNOG" id="COG0236">
    <property type="taxonomic scope" value="Bacteria"/>
</dbReference>
<keyword evidence="6 8" id="KW-0443">Lipid metabolism</keyword>
<evidence type="ECO:0000313" key="12">
    <source>
        <dbReference type="EMBL" id="GAK56797.1"/>
    </source>
</evidence>
<keyword evidence="3 8" id="KW-0444">Lipid biosynthesis</keyword>
<dbReference type="FunFam" id="1.10.1200.10:FF:000001">
    <property type="entry name" value="Acyl carrier protein"/>
    <property type="match status" value="1"/>
</dbReference>
<dbReference type="GO" id="GO:0000035">
    <property type="term" value="F:acyl binding"/>
    <property type="evidence" value="ECO:0007669"/>
    <property type="project" value="TreeGrafter"/>
</dbReference>
<reference evidence="12" key="1">
    <citation type="journal article" date="2015" name="PeerJ">
        <title>First genomic representation of candidate bacterial phylum KSB3 points to enhanced environmental sensing as a trigger of wastewater bulking.</title>
        <authorList>
            <person name="Sekiguchi Y."/>
            <person name="Ohashi A."/>
            <person name="Parks D.H."/>
            <person name="Yamauchi T."/>
            <person name="Tyson G.W."/>
            <person name="Hugenholtz P."/>
        </authorList>
    </citation>
    <scope>NUCLEOTIDE SEQUENCE [LARGE SCALE GENOMIC DNA]</scope>
</reference>
<evidence type="ECO:0000256" key="1">
    <source>
        <dbReference type="ARBA" id="ARBA00003180"/>
    </source>
</evidence>
<dbReference type="EMBL" id="DF820465">
    <property type="protein sequence ID" value="GAK56797.1"/>
    <property type="molecule type" value="Genomic_DNA"/>
</dbReference>
<evidence type="ECO:0000256" key="8">
    <source>
        <dbReference type="HAMAP-Rule" id="MF_01217"/>
    </source>
</evidence>
<evidence type="ECO:0000256" key="7">
    <source>
        <dbReference type="ARBA" id="ARBA00023160"/>
    </source>
</evidence>
<sequence length="77" mass="8467">MADIQERVKAIIADQLGVDESEITSEASFVDDLGADSLDTVELVMALEEEFGIEIPDEEAEKIATVKDAVNYIEEHL</sequence>
<comment type="PTM">
    <text evidence="10">4'-phosphopantetheine is transferred from CoA to a specific serine of apo-ACP by acpS.</text>
</comment>
<comment type="similarity">
    <text evidence="8">Belongs to the acyl carrier protein (ACP) family.</text>
</comment>
<dbReference type="NCBIfam" id="NF002151">
    <property type="entry name" value="PRK00982.1-5"/>
    <property type="match status" value="1"/>
</dbReference>
<comment type="function">
    <text evidence="1 8 10">Carrier of the growing fatty acid chain in fatty acid biosynthesis.</text>
</comment>
<feature type="modified residue" description="O-(pantetheine 4'-phosphoryl)serine" evidence="8">
    <location>
        <position position="37"/>
    </location>
</feature>
<dbReference type="InterPro" id="IPR006162">
    <property type="entry name" value="Ppantetheine_attach_site"/>
</dbReference>
<evidence type="ECO:0000256" key="9">
    <source>
        <dbReference type="NCBIfam" id="TIGR00517"/>
    </source>
</evidence>
<dbReference type="PANTHER" id="PTHR20863:SF76">
    <property type="entry name" value="CARRIER DOMAIN-CONTAINING PROTEIN"/>
    <property type="match status" value="1"/>
</dbReference>
<dbReference type="UniPathway" id="UPA00094"/>
<dbReference type="InterPro" id="IPR003231">
    <property type="entry name" value="ACP"/>
</dbReference>